<dbReference type="InterPro" id="IPR036188">
    <property type="entry name" value="FAD/NAD-bd_sf"/>
</dbReference>
<evidence type="ECO:0000313" key="16">
    <source>
        <dbReference type="Proteomes" id="UP001054857"/>
    </source>
</evidence>
<keyword evidence="5" id="KW-0496">Mitochondrion</keyword>
<dbReference type="PANTHER" id="PTHR43706:SF47">
    <property type="entry name" value="EXTERNAL NADH-UBIQUINONE OXIDOREDUCTASE 1, MITOCHONDRIAL-RELATED"/>
    <property type="match status" value="1"/>
</dbReference>
<keyword evidence="8" id="KW-0809">Transit peptide</keyword>
<evidence type="ECO:0000256" key="6">
    <source>
        <dbReference type="ARBA" id="ARBA00022827"/>
    </source>
</evidence>
<dbReference type="Pfam" id="PF07992">
    <property type="entry name" value="Pyr_redox_2"/>
    <property type="match status" value="1"/>
</dbReference>
<comment type="subcellular location">
    <subcellularLocation>
        <location evidence="1">Mitochondrion inner membrane</location>
        <topology evidence="1">Peripheral membrane protein</topology>
        <orientation evidence="1">Intermembrane side</orientation>
    </subcellularLocation>
</comment>
<keyword evidence="4" id="KW-0285">Flavoprotein</keyword>
<reference evidence="15 16" key="1">
    <citation type="journal article" date="2021" name="Sci. Rep.">
        <title>Genome sequencing of the multicellular alga Astrephomene provides insights into convergent evolution of germ-soma differentiation.</title>
        <authorList>
            <person name="Yamashita S."/>
            <person name="Yamamoto K."/>
            <person name="Matsuzaki R."/>
            <person name="Suzuki S."/>
            <person name="Yamaguchi H."/>
            <person name="Hirooka S."/>
            <person name="Minakuchi Y."/>
            <person name="Miyagishima S."/>
            <person name="Kawachi M."/>
            <person name="Toyoda A."/>
            <person name="Nozaki H."/>
        </authorList>
    </citation>
    <scope>NUCLEOTIDE SEQUENCE [LARGE SCALE GENOMIC DNA]</scope>
    <source>
        <strain evidence="15 16">NIES-4017</strain>
    </source>
</reference>
<accession>A0AAD3HMD9</accession>
<keyword evidence="7" id="KW-0106">Calcium</keyword>
<evidence type="ECO:0000256" key="3">
    <source>
        <dbReference type="ARBA" id="ARBA00012637"/>
    </source>
</evidence>
<feature type="domain" description="EF-hand" evidence="14">
    <location>
        <begin position="138"/>
        <end position="173"/>
    </location>
</feature>
<evidence type="ECO:0000256" key="9">
    <source>
        <dbReference type="ARBA" id="ARBA00023002"/>
    </source>
</evidence>
<dbReference type="PROSITE" id="PS00018">
    <property type="entry name" value="EF_HAND_1"/>
    <property type="match status" value="1"/>
</dbReference>
<dbReference type="InterPro" id="IPR002048">
    <property type="entry name" value="EF_hand_dom"/>
</dbReference>
<evidence type="ECO:0000256" key="12">
    <source>
        <dbReference type="ARBA" id="ARBA00049010"/>
    </source>
</evidence>
<dbReference type="InterPro" id="IPR045024">
    <property type="entry name" value="NDH-2"/>
</dbReference>
<organism evidence="15 16">
    <name type="scientific">Astrephomene gubernaculifera</name>
    <dbReference type="NCBI Taxonomy" id="47775"/>
    <lineage>
        <taxon>Eukaryota</taxon>
        <taxon>Viridiplantae</taxon>
        <taxon>Chlorophyta</taxon>
        <taxon>core chlorophytes</taxon>
        <taxon>Chlorophyceae</taxon>
        <taxon>CS clade</taxon>
        <taxon>Chlamydomonadales</taxon>
        <taxon>Astrephomenaceae</taxon>
        <taxon>Astrephomene</taxon>
    </lineage>
</organism>
<dbReference type="GO" id="GO:0005509">
    <property type="term" value="F:calcium ion binding"/>
    <property type="evidence" value="ECO:0007669"/>
    <property type="project" value="InterPro"/>
</dbReference>
<evidence type="ECO:0000256" key="1">
    <source>
        <dbReference type="ARBA" id="ARBA00004137"/>
    </source>
</evidence>
<keyword evidence="5" id="KW-0472">Membrane</keyword>
<comment type="catalytic activity">
    <reaction evidence="11">
        <text>a quinone + NADH + H(+) = a quinol + NAD(+)</text>
        <dbReference type="Rhea" id="RHEA:46160"/>
        <dbReference type="ChEBI" id="CHEBI:15378"/>
        <dbReference type="ChEBI" id="CHEBI:24646"/>
        <dbReference type="ChEBI" id="CHEBI:57540"/>
        <dbReference type="ChEBI" id="CHEBI:57945"/>
        <dbReference type="ChEBI" id="CHEBI:132124"/>
        <dbReference type="EC" id="1.6.5.9"/>
    </reaction>
</comment>
<keyword evidence="9" id="KW-0560">Oxidoreductase</keyword>
<evidence type="ECO:0000313" key="15">
    <source>
        <dbReference type="EMBL" id="GFR46087.1"/>
    </source>
</evidence>
<dbReference type="InterPro" id="IPR011992">
    <property type="entry name" value="EF-hand-dom_pair"/>
</dbReference>
<dbReference type="Gene3D" id="3.50.50.100">
    <property type="match status" value="1"/>
</dbReference>
<dbReference type="AlphaFoldDB" id="A0AAD3HMD9"/>
<keyword evidence="16" id="KW-1185">Reference proteome</keyword>
<dbReference type="Proteomes" id="UP001054857">
    <property type="component" value="Unassembled WGS sequence"/>
</dbReference>
<evidence type="ECO:0000256" key="10">
    <source>
        <dbReference type="ARBA" id="ARBA00023027"/>
    </source>
</evidence>
<dbReference type="PANTHER" id="PTHR43706">
    <property type="entry name" value="NADH DEHYDROGENASE"/>
    <property type="match status" value="1"/>
</dbReference>
<dbReference type="PROSITE" id="PS50222">
    <property type="entry name" value="EF_HAND_2"/>
    <property type="match status" value="1"/>
</dbReference>
<dbReference type="EMBL" id="BMAR01000011">
    <property type="protein sequence ID" value="GFR46087.1"/>
    <property type="molecule type" value="Genomic_DNA"/>
</dbReference>
<comment type="similarity">
    <text evidence="2">Belongs to the NADH dehydrogenase family.</text>
</comment>
<feature type="compositionally biased region" description="Low complexity" evidence="13">
    <location>
        <begin position="209"/>
        <end position="224"/>
    </location>
</feature>
<dbReference type="GO" id="GO:0050136">
    <property type="term" value="F:NADH dehydrogenase (quinone) (non-electrogenic) activity"/>
    <property type="evidence" value="ECO:0007669"/>
    <property type="project" value="UniProtKB-EC"/>
</dbReference>
<evidence type="ECO:0000256" key="5">
    <source>
        <dbReference type="ARBA" id="ARBA00022792"/>
    </source>
</evidence>
<evidence type="ECO:0000256" key="13">
    <source>
        <dbReference type="SAM" id="MobiDB-lite"/>
    </source>
</evidence>
<proteinExistence type="inferred from homology"/>
<comment type="caution">
    <text evidence="15">The sequence shown here is derived from an EMBL/GenBank/DDBJ whole genome shotgun (WGS) entry which is preliminary data.</text>
</comment>
<keyword evidence="6" id="KW-0274">FAD</keyword>
<dbReference type="Pfam" id="PF13202">
    <property type="entry name" value="EF-hand_5"/>
    <property type="match status" value="1"/>
</dbReference>
<protein>
    <recommendedName>
        <fullName evidence="3">NADH:ubiquinone reductase (non-electrogenic)</fullName>
        <ecNumber evidence="3">1.6.5.9</ecNumber>
    </recommendedName>
</protein>
<name>A0AAD3HMD9_9CHLO</name>
<evidence type="ECO:0000259" key="14">
    <source>
        <dbReference type="PROSITE" id="PS50222"/>
    </source>
</evidence>
<gene>
    <name evidence="15" type="ORF">Agub_g7573</name>
</gene>
<evidence type="ECO:0000256" key="2">
    <source>
        <dbReference type="ARBA" id="ARBA00005272"/>
    </source>
</evidence>
<dbReference type="InterPro" id="IPR018247">
    <property type="entry name" value="EF_Hand_1_Ca_BS"/>
</dbReference>
<comment type="catalytic activity">
    <reaction evidence="12">
        <text>a ubiquinone + NADH + H(+) = a ubiquinol + NAD(+)</text>
        <dbReference type="Rhea" id="RHEA:23152"/>
        <dbReference type="Rhea" id="RHEA-COMP:9565"/>
        <dbReference type="Rhea" id="RHEA-COMP:9566"/>
        <dbReference type="ChEBI" id="CHEBI:15378"/>
        <dbReference type="ChEBI" id="CHEBI:16389"/>
        <dbReference type="ChEBI" id="CHEBI:17976"/>
        <dbReference type="ChEBI" id="CHEBI:57540"/>
        <dbReference type="ChEBI" id="CHEBI:57945"/>
    </reaction>
</comment>
<feature type="region of interest" description="Disordered" evidence="13">
    <location>
        <begin position="208"/>
        <end position="250"/>
    </location>
</feature>
<evidence type="ECO:0000256" key="8">
    <source>
        <dbReference type="ARBA" id="ARBA00022946"/>
    </source>
</evidence>
<sequence length="271" mass="29411">MIQEDLAKLYPNIVKDASIQIVELMDHVLSTYDRAISLYTHEHFKRAGVKLILNSRVSSVEDGCVRVVNKSNQTTEIKFGACVWATGIAMNPLIRSLQEKLPGQSHFRSVLTDECLRVKGSDGSIWAVGDAATIDQPKALDYAEQLFEAGDTNRDGRLSVEELRVLLSDASREFPHLQEHASFLDSQTGGIRRFSDLVSRTLLTTGAFASSSPAPTNGGAAPASSAPPPPAAQQHDPSQPLAPLLSGSTELTREQFHEVLGKIDKGLRALP</sequence>
<feature type="non-terminal residue" evidence="15">
    <location>
        <position position="1"/>
    </location>
</feature>
<evidence type="ECO:0000256" key="4">
    <source>
        <dbReference type="ARBA" id="ARBA00022630"/>
    </source>
</evidence>
<dbReference type="SUPFAM" id="SSF51905">
    <property type="entry name" value="FAD/NAD(P)-binding domain"/>
    <property type="match status" value="1"/>
</dbReference>
<evidence type="ECO:0000256" key="7">
    <source>
        <dbReference type="ARBA" id="ARBA00022837"/>
    </source>
</evidence>
<dbReference type="GO" id="GO:0005743">
    <property type="term" value="C:mitochondrial inner membrane"/>
    <property type="evidence" value="ECO:0007669"/>
    <property type="project" value="UniProtKB-SubCell"/>
</dbReference>
<dbReference type="InterPro" id="IPR023753">
    <property type="entry name" value="FAD/NAD-binding_dom"/>
</dbReference>
<keyword evidence="5" id="KW-0999">Mitochondrion inner membrane</keyword>
<keyword evidence="10" id="KW-0520">NAD</keyword>
<evidence type="ECO:0000256" key="11">
    <source>
        <dbReference type="ARBA" id="ARBA00047599"/>
    </source>
</evidence>
<dbReference type="SUPFAM" id="SSF47473">
    <property type="entry name" value="EF-hand"/>
    <property type="match status" value="1"/>
</dbReference>
<dbReference type="EC" id="1.6.5.9" evidence="3"/>